<comment type="subcellular location">
    <subcellularLocation>
        <location evidence="1 7">Cell membrane</location>
        <topology evidence="1 7">Multi-pass membrane protein</topology>
    </subcellularLocation>
</comment>
<name>A0A0D6MLC7_9PROT</name>
<evidence type="ECO:0000256" key="1">
    <source>
        <dbReference type="ARBA" id="ARBA00004651"/>
    </source>
</evidence>
<keyword evidence="2 7" id="KW-0813">Transport</keyword>
<protein>
    <submittedName>
        <fullName evidence="9">Binding-protein-dependent transport systems inner membrane component</fullName>
    </submittedName>
</protein>
<evidence type="ECO:0000259" key="8">
    <source>
        <dbReference type="PROSITE" id="PS50928"/>
    </source>
</evidence>
<dbReference type="PROSITE" id="PS50928">
    <property type="entry name" value="ABC_TM1"/>
    <property type="match status" value="1"/>
</dbReference>
<feature type="domain" description="ABC transmembrane type-1" evidence="8">
    <location>
        <begin position="58"/>
        <end position="235"/>
    </location>
</feature>
<feature type="transmembrane region" description="Helical" evidence="7">
    <location>
        <begin position="218"/>
        <end position="241"/>
    </location>
</feature>
<dbReference type="Proteomes" id="UP000032679">
    <property type="component" value="Unassembled WGS sequence"/>
</dbReference>
<dbReference type="InterPro" id="IPR000515">
    <property type="entry name" value="MetI-like"/>
</dbReference>
<dbReference type="PANTHER" id="PTHR30151:SF20">
    <property type="entry name" value="ABC TRANSPORTER PERMEASE PROTEIN HI_0355-RELATED"/>
    <property type="match status" value="1"/>
</dbReference>
<sequence>MTGPVRRAMPRVLGFAVIVTLWQIAAEYGADARSLPAPSAILAMLASVNHRSLFGRAMAATLSSMLPGYGLGAALGIGSAVLVLFLPRLHRPFDRMAAFLYALPSVATAPILILTFGREATPVALAANSTFFVIHVSLCKAFGTAPRAWGDLMSVMGSGRIRRLVSVDLPAALPALVNGLRVAVPAALLSTLVGEWFGLPRGIGVLVINAMQNAQITLLWSAVTLSVAVSLTLYGGWTLVLRGISERYR</sequence>
<evidence type="ECO:0000256" key="2">
    <source>
        <dbReference type="ARBA" id="ARBA00022448"/>
    </source>
</evidence>
<comment type="caution">
    <text evidence="9">The sequence shown here is derived from an EMBL/GenBank/DDBJ whole genome shotgun (WGS) entry which is preliminary data.</text>
</comment>
<evidence type="ECO:0000256" key="6">
    <source>
        <dbReference type="ARBA" id="ARBA00023136"/>
    </source>
</evidence>
<dbReference type="STRING" id="1231623.Tasa_021_043"/>
<organism evidence="9 10">
    <name type="scientific">Tanticharoenia sakaeratensis NBRC 103193</name>
    <dbReference type="NCBI Taxonomy" id="1231623"/>
    <lineage>
        <taxon>Bacteria</taxon>
        <taxon>Pseudomonadati</taxon>
        <taxon>Pseudomonadota</taxon>
        <taxon>Alphaproteobacteria</taxon>
        <taxon>Acetobacterales</taxon>
        <taxon>Acetobacteraceae</taxon>
        <taxon>Tanticharoenia</taxon>
    </lineage>
</organism>
<evidence type="ECO:0000256" key="3">
    <source>
        <dbReference type="ARBA" id="ARBA00022475"/>
    </source>
</evidence>
<dbReference type="GO" id="GO:0055085">
    <property type="term" value="P:transmembrane transport"/>
    <property type="evidence" value="ECO:0007669"/>
    <property type="project" value="InterPro"/>
</dbReference>
<comment type="similarity">
    <text evidence="7">Belongs to the binding-protein-dependent transport system permease family.</text>
</comment>
<keyword evidence="6 7" id="KW-0472">Membrane</keyword>
<dbReference type="OrthoDB" id="9786495at2"/>
<evidence type="ECO:0000313" key="9">
    <source>
        <dbReference type="EMBL" id="GAN54462.1"/>
    </source>
</evidence>
<dbReference type="Gene3D" id="1.10.3720.10">
    <property type="entry name" value="MetI-like"/>
    <property type="match status" value="1"/>
</dbReference>
<feature type="transmembrane region" description="Helical" evidence="7">
    <location>
        <begin position="66"/>
        <end position="86"/>
    </location>
</feature>
<dbReference type="AlphaFoldDB" id="A0A0D6MLC7"/>
<keyword evidence="5 7" id="KW-1133">Transmembrane helix</keyword>
<dbReference type="RefSeq" id="WP_148505924.1">
    <property type="nucleotide sequence ID" value="NZ_BALE01000021.1"/>
</dbReference>
<dbReference type="InterPro" id="IPR035906">
    <property type="entry name" value="MetI-like_sf"/>
</dbReference>
<reference evidence="9 10" key="1">
    <citation type="submission" date="2012-10" db="EMBL/GenBank/DDBJ databases">
        <title>Genome sequencing of Tanticharoenia sakaeratensis NBRC 103193.</title>
        <authorList>
            <person name="Azuma Y."/>
            <person name="Hadano H."/>
            <person name="Hirakawa H."/>
            <person name="Matsushita K."/>
        </authorList>
    </citation>
    <scope>NUCLEOTIDE SEQUENCE [LARGE SCALE GENOMIC DNA]</scope>
    <source>
        <strain evidence="9 10">NBRC 103193</strain>
    </source>
</reference>
<evidence type="ECO:0000313" key="10">
    <source>
        <dbReference type="Proteomes" id="UP000032679"/>
    </source>
</evidence>
<dbReference type="GO" id="GO:0005886">
    <property type="term" value="C:plasma membrane"/>
    <property type="evidence" value="ECO:0007669"/>
    <property type="project" value="UniProtKB-SubCell"/>
</dbReference>
<feature type="transmembrane region" description="Helical" evidence="7">
    <location>
        <begin position="98"/>
        <end position="117"/>
    </location>
</feature>
<keyword evidence="10" id="KW-1185">Reference proteome</keyword>
<evidence type="ECO:0000256" key="4">
    <source>
        <dbReference type="ARBA" id="ARBA00022692"/>
    </source>
</evidence>
<dbReference type="Pfam" id="PF00528">
    <property type="entry name" value="BPD_transp_1"/>
    <property type="match status" value="1"/>
</dbReference>
<dbReference type="CDD" id="cd06261">
    <property type="entry name" value="TM_PBP2"/>
    <property type="match status" value="1"/>
</dbReference>
<dbReference type="PANTHER" id="PTHR30151">
    <property type="entry name" value="ALKANE SULFONATE ABC TRANSPORTER-RELATED, MEMBRANE SUBUNIT"/>
    <property type="match status" value="1"/>
</dbReference>
<accession>A0A0D6MLC7</accession>
<evidence type="ECO:0000256" key="5">
    <source>
        <dbReference type="ARBA" id="ARBA00022989"/>
    </source>
</evidence>
<proteinExistence type="inferred from homology"/>
<dbReference type="EMBL" id="BALE01000021">
    <property type="protein sequence ID" value="GAN54462.1"/>
    <property type="molecule type" value="Genomic_DNA"/>
</dbReference>
<keyword evidence="4 7" id="KW-0812">Transmembrane</keyword>
<dbReference type="SUPFAM" id="SSF161098">
    <property type="entry name" value="MetI-like"/>
    <property type="match status" value="1"/>
</dbReference>
<keyword evidence="3" id="KW-1003">Cell membrane</keyword>
<evidence type="ECO:0000256" key="7">
    <source>
        <dbReference type="RuleBase" id="RU363032"/>
    </source>
</evidence>
<gene>
    <name evidence="9" type="ORF">Tasa_021_043</name>
</gene>